<dbReference type="PANTHER" id="PTHR33962:SF1">
    <property type="entry name" value="RECQ-MEDIATED GENOME INSTABILITY PROTEIN 2"/>
    <property type="match status" value="1"/>
</dbReference>
<dbReference type="InterPro" id="IPR012340">
    <property type="entry name" value="NA-bd_OB-fold"/>
</dbReference>
<dbReference type="GO" id="GO:0043007">
    <property type="term" value="P:maintenance of rDNA"/>
    <property type="evidence" value="ECO:0007669"/>
    <property type="project" value="TreeGrafter"/>
</dbReference>
<dbReference type="Pfam" id="PF16100">
    <property type="entry name" value="RMI2"/>
    <property type="match status" value="1"/>
</dbReference>
<protein>
    <submittedName>
        <fullName evidence="1">Uncharacterized protein</fullName>
    </submittedName>
</protein>
<dbReference type="GO" id="GO:2000042">
    <property type="term" value="P:negative regulation of double-strand break repair via homologous recombination"/>
    <property type="evidence" value="ECO:0007669"/>
    <property type="project" value="TreeGrafter"/>
</dbReference>
<dbReference type="InterPro" id="IPR032245">
    <property type="entry name" value="RMI2"/>
</dbReference>
<name>A0AAN8XL47_POLSC</name>
<dbReference type="EMBL" id="JAWJWE010000002">
    <property type="protein sequence ID" value="KAK6642714.1"/>
    <property type="molecule type" value="Genomic_DNA"/>
</dbReference>
<dbReference type="Gene3D" id="2.40.50.140">
    <property type="entry name" value="Nucleic acid-binding proteins"/>
    <property type="match status" value="1"/>
</dbReference>
<dbReference type="GO" id="GO:0005829">
    <property type="term" value="C:cytosol"/>
    <property type="evidence" value="ECO:0007669"/>
    <property type="project" value="TreeGrafter"/>
</dbReference>
<dbReference type="GO" id="GO:0006281">
    <property type="term" value="P:DNA repair"/>
    <property type="evidence" value="ECO:0007669"/>
    <property type="project" value="TreeGrafter"/>
</dbReference>
<organism evidence="1 2">
    <name type="scientific">Polyplax serrata</name>
    <name type="common">Common mouse louse</name>
    <dbReference type="NCBI Taxonomy" id="468196"/>
    <lineage>
        <taxon>Eukaryota</taxon>
        <taxon>Metazoa</taxon>
        <taxon>Ecdysozoa</taxon>
        <taxon>Arthropoda</taxon>
        <taxon>Hexapoda</taxon>
        <taxon>Insecta</taxon>
        <taxon>Pterygota</taxon>
        <taxon>Neoptera</taxon>
        <taxon>Paraneoptera</taxon>
        <taxon>Psocodea</taxon>
        <taxon>Troctomorpha</taxon>
        <taxon>Phthiraptera</taxon>
        <taxon>Anoplura</taxon>
        <taxon>Polyplacidae</taxon>
        <taxon>Polyplax</taxon>
    </lineage>
</organism>
<accession>A0AAN8XL47</accession>
<evidence type="ECO:0000313" key="1">
    <source>
        <dbReference type="EMBL" id="KAK6642714.1"/>
    </source>
</evidence>
<evidence type="ECO:0000313" key="2">
    <source>
        <dbReference type="Proteomes" id="UP001372834"/>
    </source>
</evidence>
<dbReference type="GO" id="GO:0033045">
    <property type="term" value="P:regulation of sister chromatid segregation"/>
    <property type="evidence" value="ECO:0007669"/>
    <property type="project" value="TreeGrafter"/>
</dbReference>
<comment type="caution">
    <text evidence="1">The sequence shown here is derived from an EMBL/GenBank/DDBJ whole genome shotgun (WGS) entry which is preliminary data.</text>
</comment>
<dbReference type="AlphaFoldDB" id="A0AAN8XL47"/>
<dbReference type="Proteomes" id="UP001372834">
    <property type="component" value="Unassembled WGS sequence"/>
</dbReference>
<dbReference type="GO" id="GO:0016607">
    <property type="term" value="C:nuclear speck"/>
    <property type="evidence" value="ECO:0007669"/>
    <property type="project" value="TreeGrafter"/>
</dbReference>
<gene>
    <name evidence="1" type="ORF">RUM43_004216</name>
</gene>
<proteinExistence type="predicted"/>
<dbReference type="PANTHER" id="PTHR33962">
    <property type="entry name" value="RECQ-MEDIATED GENOME INSTABILITY PROTEIN 2 RMI2"/>
    <property type="match status" value="1"/>
</dbReference>
<reference evidence="1 2" key="1">
    <citation type="submission" date="2023-10" db="EMBL/GenBank/DDBJ databases">
        <title>Genomes of two closely related lineages of the louse Polyplax serrata with different host specificities.</title>
        <authorList>
            <person name="Martinu J."/>
            <person name="Tarabai H."/>
            <person name="Stefka J."/>
            <person name="Hypsa V."/>
        </authorList>
    </citation>
    <scope>NUCLEOTIDE SEQUENCE [LARGE SCALE GENOMIC DNA]</scope>
    <source>
        <strain evidence="1">HR10_N</strain>
    </source>
</reference>
<sequence length="151" mass="16825">MNINHDAPLKVMLKDLSQFTKFNDSWLYTCNDGSNIAIKLSKIHIQGEINKTAGFLKEILIVSDGSGKAKVTRGAQVPGDLSWLHEGVYCSIIGNLIDNGKLPHISAIKIARISNTVLREMWPLEVAELKYILLGKGEPELVEETLEDFDY</sequence>